<feature type="transmembrane region" description="Helical" evidence="1">
    <location>
        <begin position="135"/>
        <end position="152"/>
    </location>
</feature>
<accession>A0ABS7J3C7</accession>
<keyword evidence="3" id="KW-1185">Reference proteome</keyword>
<dbReference type="RefSeq" id="WP_221555306.1">
    <property type="nucleotide sequence ID" value="NZ_JAIGNO010000001.1"/>
</dbReference>
<dbReference type="Proteomes" id="UP000755104">
    <property type="component" value="Unassembled WGS sequence"/>
</dbReference>
<keyword evidence="1" id="KW-0812">Transmembrane</keyword>
<evidence type="ECO:0008006" key="4">
    <source>
        <dbReference type="Google" id="ProtNLM"/>
    </source>
</evidence>
<protein>
    <recommendedName>
        <fullName evidence="4">Metal-dependent hydrolase</fullName>
    </recommendedName>
</protein>
<name>A0ABS7J3C7_9SPHN</name>
<evidence type="ECO:0000313" key="2">
    <source>
        <dbReference type="EMBL" id="MBX7481383.1"/>
    </source>
</evidence>
<organism evidence="2 3">
    <name type="scientific">Qipengyuania qiaonensis</name>
    <dbReference type="NCBI Taxonomy" id="2867240"/>
    <lineage>
        <taxon>Bacteria</taxon>
        <taxon>Pseudomonadati</taxon>
        <taxon>Pseudomonadota</taxon>
        <taxon>Alphaproteobacteria</taxon>
        <taxon>Sphingomonadales</taxon>
        <taxon>Erythrobacteraceae</taxon>
        <taxon>Qipengyuania</taxon>
    </lineage>
</organism>
<evidence type="ECO:0000313" key="3">
    <source>
        <dbReference type="Proteomes" id="UP000755104"/>
    </source>
</evidence>
<comment type="caution">
    <text evidence="2">The sequence shown here is derived from an EMBL/GenBank/DDBJ whole genome shotgun (WGS) entry which is preliminary data.</text>
</comment>
<feature type="transmembrane region" description="Helical" evidence="1">
    <location>
        <begin position="64"/>
        <end position="84"/>
    </location>
</feature>
<feature type="transmembrane region" description="Helical" evidence="1">
    <location>
        <begin position="22"/>
        <end position="44"/>
    </location>
</feature>
<sequence>MFIGHFAPAFIARGLTEEAPKLGTLFVAAQLVDWGFFTLALIGVEKLRLVPGITAMNPLDLYHMPYTHSLLGTGAWALGFAMVIWFVSRNFVAATWGAIVVMSHWLLDLLVHRPDLTIAGGEHKLGFGLWDSPPIAMPVEIGLILAAYLFYISRTKGPLIPPLILLATMLLFQAINWFGPKPQEAGVAMFATALLSFAILTALAYWVQATRWHKNQVGLAVPSVRR</sequence>
<gene>
    <name evidence="2" type="ORF">K3174_02475</name>
</gene>
<keyword evidence="1" id="KW-1133">Transmembrane helix</keyword>
<keyword evidence="1" id="KW-0472">Membrane</keyword>
<reference evidence="2 3" key="1">
    <citation type="submission" date="2021-08" db="EMBL/GenBank/DDBJ databases">
        <title>Comparative Genomics Analysis of the Genus Qipengyuania Reveals Extensive Genetic Diversity and Metabolic Versatility, Including the Description of Fifteen Novel Species.</title>
        <authorList>
            <person name="Liu Y."/>
        </authorList>
    </citation>
    <scope>NUCLEOTIDE SEQUENCE [LARGE SCALE GENOMIC DNA]</scope>
    <source>
        <strain evidence="2 3">6D47A</strain>
    </source>
</reference>
<feature type="transmembrane region" description="Helical" evidence="1">
    <location>
        <begin position="159"/>
        <end position="179"/>
    </location>
</feature>
<feature type="transmembrane region" description="Helical" evidence="1">
    <location>
        <begin position="185"/>
        <end position="207"/>
    </location>
</feature>
<evidence type="ECO:0000256" key="1">
    <source>
        <dbReference type="SAM" id="Phobius"/>
    </source>
</evidence>
<proteinExistence type="predicted"/>
<dbReference type="EMBL" id="JAIGNO010000001">
    <property type="protein sequence ID" value="MBX7481383.1"/>
    <property type="molecule type" value="Genomic_DNA"/>
</dbReference>